<protein>
    <recommendedName>
        <fullName evidence="2">DUF4136 domain-containing protein</fullName>
    </recommendedName>
</protein>
<organism evidence="3 4">
    <name type="scientific">Sphingomonas colocasiae</name>
    <dbReference type="NCBI Taxonomy" id="1848973"/>
    <lineage>
        <taxon>Bacteria</taxon>
        <taxon>Pseudomonadati</taxon>
        <taxon>Pseudomonadota</taxon>
        <taxon>Alphaproteobacteria</taxon>
        <taxon>Sphingomonadales</taxon>
        <taxon>Sphingomonadaceae</taxon>
        <taxon>Sphingomonas</taxon>
    </lineage>
</organism>
<feature type="chain" id="PRO_5045918538" description="DUF4136 domain-containing protein" evidence="1">
    <location>
        <begin position="20"/>
        <end position="190"/>
    </location>
</feature>
<feature type="signal peptide" evidence="1">
    <location>
        <begin position="1"/>
        <end position="19"/>
    </location>
</feature>
<keyword evidence="4" id="KW-1185">Reference proteome</keyword>
<dbReference type="Proteomes" id="UP000706039">
    <property type="component" value="Unassembled WGS sequence"/>
</dbReference>
<gene>
    <name evidence="3" type="ORF">K7G82_08110</name>
</gene>
<sequence>MAKALMIGAVLALSGCATALPTVQVTRFHLNQPIAPGAVRVEPFVADDSMEFQTYASAVQGELTRLGFPAAGADGGQYAAVIHVTRDTREAMARRSPVSVGIGGGGGSYGGGVGVGVGITLGGRPKGSVVTELRVQLKRRAGGDVVWEGRAQLDARENAPAAQPGIAAGKLAAGLFRDFPGESGRTITVK</sequence>
<proteinExistence type="predicted"/>
<accession>A0ABS7PLQ7</accession>
<dbReference type="PROSITE" id="PS51257">
    <property type="entry name" value="PROKAR_LIPOPROTEIN"/>
    <property type="match status" value="1"/>
</dbReference>
<dbReference type="InterPro" id="IPR025411">
    <property type="entry name" value="DUF4136"/>
</dbReference>
<evidence type="ECO:0000256" key="1">
    <source>
        <dbReference type="SAM" id="SignalP"/>
    </source>
</evidence>
<evidence type="ECO:0000313" key="3">
    <source>
        <dbReference type="EMBL" id="MBY8822250.1"/>
    </source>
</evidence>
<keyword evidence="1" id="KW-0732">Signal</keyword>
<reference evidence="3 4" key="1">
    <citation type="submission" date="2021-08" db="EMBL/GenBank/DDBJ databases">
        <authorList>
            <person name="Tuo L."/>
        </authorList>
    </citation>
    <scope>NUCLEOTIDE SEQUENCE [LARGE SCALE GENOMIC DNA]</scope>
    <source>
        <strain evidence="3 4">JCM 31229</strain>
    </source>
</reference>
<feature type="domain" description="DUF4136" evidence="2">
    <location>
        <begin position="46"/>
        <end position="180"/>
    </location>
</feature>
<dbReference type="Pfam" id="PF13590">
    <property type="entry name" value="DUF4136"/>
    <property type="match status" value="1"/>
</dbReference>
<name>A0ABS7PLQ7_9SPHN</name>
<comment type="caution">
    <text evidence="3">The sequence shown here is derived from an EMBL/GenBank/DDBJ whole genome shotgun (WGS) entry which is preliminary data.</text>
</comment>
<evidence type="ECO:0000259" key="2">
    <source>
        <dbReference type="Pfam" id="PF13590"/>
    </source>
</evidence>
<dbReference type="EMBL" id="JAINVV010000004">
    <property type="protein sequence ID" value="MBY8822250.1"/>
    <property type="molecule type" value="Genomic_DNA"/>
</dbReference>
<evidence type="ECO:0000313" key="4">
    <source>
        <dbReference type="Proteomes" id="UP000706039"/>
    </source>
</evidence>